<feature type="domain" description="Major facilitator superfamily (MFS) profile" evidence="6">
    <location>
        <begin position="169"/>
        <end position="398"/>
    </location>
</feature>
<dbReference type="Gene3D" id="1.20.1250.20">
    <property type="entry name" value="MFS general substrate transporter like domains"/>
    <property type="match status" value="2"/>
</dbReference>
<gene>
    <name evidence="7" type="ORF">HKK74_20915</name>
</gene>
<feature type="transmembrane region" description="Helical" evidence="5">
    <location>
        <begin position="101"/>
        <end position="122"/>
    </location>
</feature>
<organism evidence="7 8">
    <name type="scientific">Actinomadura alba</name>
    <dbReference type="NCBI Taxonomy" id="406431"/>
    <lineage>
        <taxon>Bacteria</taxon>
        <taxon>Bacillati</taxon>
        <taxon>Actinomycetota</taxon>
        <taxon>Actinomycetes</taxon>
        <taxon>Streptosporangiales</taxon>
        <taxon>Thermomonosporaceae</taxon>
        <taxon>Actinomadura</taxon>
    </lineage>
</organism>
<feature type="transmembrane region" description="Helical" evidence="5">
    <location>
        <begin position="143"/>
        <end position="162"/>
    </location>
</feature>
<evidence type="ECO:0000256" key="4">
    <source>
        <dbReference type="ARBA" id="ARBA00023136"/>
    </source>
</evidence>
<dbReference type="InterPro" id="IPR011701">
    <property type="entry name" value="MFS"/>
</dbReference>
<keyword evidence="2 5" id="KW-0812">Transmembrane</keyword>
<evidence type="ECO:0000313" key="8">
    <source>
        <dbReference type="Proteomes" id="UP000805614"/>
    </source>
</evidence>
<dbReference type="Proteomes" id="UP000805614">
    <property type="component" value="Unassembled WGS sequence"/>
</dbReference>
<protein>
    <submittedName>
        <fullName evidence="7">MFS transporter</fullName>
    </submittedName>
</protein>
<dbReference type="PANTHER" id="PTHR23542">
    <property type="match status" value="1"/>
</dbReference>
<proteinExistence type="predicted"/>
<dbReference type="EMBL" id="JABVEC010000015">
    <property type="protein sequence ID" value="MBC6467937.1"/>
    <property type="molecule type" value="Genomic_DNA"/>
</dbReference>
<dbReference type="SUPFAM" id="SSF103473">
    <property type="entry name" value="MFS general substrate transporter"/>
    <property type="match status" value="2"/>
</dbReference>
<dbReference type="PANTHER" id="PTHR23542:SF1">
    <property type="entry name" value="MAJOR FACILITATOR SUPERFAMILY (MFS) PROFILE DOMAIN-CONTAINING PROTEIN"/>
    <property type="match status" value="1"/>
</dbReference>
<dbReference type="InterPro" id="IPR036259">
    <property type="entry name" value="MFS_trans_sf"/>
</dbReference>
<keyword evidence="4 5" id="KW-0472">Membrane</keyword>
<feature type="transmembrane region" description="Helical" evidence="5">
    <location>
        <begin position="275"/>
        <end position="294"/>
    </location>
</feature>
<keyword evidence="3 5" id="KW-1133">Transmembrane helix</keyword>
<keyword evidence="8" id="KW-1185">Reference proteome</keyword>
<feature type="transmembrane region" description="Helical" evidence="5">
    <location>
        <begin position="17"/>
        <end position="41"/>
    </location>
</feature>
<dbReference type="PROSITE" id="PS50850">
    <property type="entry name" value="MFS"/>
    <property type="match status" value="1"/>
</dbReference>
<reference evidence="7 8" key="1">
    <citation type="submission" date="2020-06" db="EMBL/GenBank/DDBJ databases">
        <title>Actinomadura xiongansis sp. nov., isolated from soil of Baiyangdian.</title>
        <authorList>
            <person name="Zhang X."/>
        </authorList>
    </citation>
    <scope>NUCLEOTIDE SEQUENCE [LARGE SCALE GENOMIC DNA]</scope>
    <source>
        <strain evidence="7 8">HBUM206468</strain>
    </source>
</reference>
<feature type="transmembrane region" description="Helical" evidence="5">
    <location>
        <begin position="168"/>
        <end position="187"/>
    </location>
</feature>
<feature type="transmembrane region" description="Helical" evidence="5">
    <location>
        <begin position="331"/>
        <end position="349"/>
    </location>
</feature>
<name>A0ABR7LTV3_9ACTN</name>
<dbReference type="Pfam" id="PF07690">
    <property type="entry name" value="MFS_1"/>
    <property type="match status" value="1"/>
</dbReference>
<accession>A0ABR7LTV3</accession>
<sequence>MTVEPYRRVLAIPGVRALLLVGMVARIPVTAAGLTLTLHVVNSLKLGFFEAGLVGAAATVGVAIGAPVAGRFVDRHGLRPVVAITTAAQLAFWVSAPFMPYWVLLGGAVVSGVLALPVFGVVRQCMAAAIPPEQRRTGFALDSMLVEISYMIGPAVAVASAAAFGSGWTMTAVGVGMVGSGVAMLVLNPPTRAEDDEVSGVAVPRRQWLTPALLSLLGITFAATFVLIATELSLVAVLKAEGAERWTGLMIGLWCFWSLVGGFVYGALSRGFSPLLMVGAMAALTVPVGLVGSWQLLCLALIPAGALCAPALSTTIDTLSQWVPATARGEAMGLHGTALTLGLAVSGPITGSIIDDHGTRWSFALAGLLGIVLVAMAIPFWRRVPRPAKSADPEPVVA</sequence>
<evidence type="ECO:0000256" key="2">
    <source>
        <dbReference type="ARBA" id="ARBA00022692"/>
    </source>
</evidence>
<comment type="caution">
    <text evidence="7">The sequence shown here is derived from an EMBL/GenBank/DDBJ whole genome shotgun (WGS) entry which is preliminary data.</text>
</comment>
<feature type="transmembrane region" description="Helical" evidence="5">
    <location>
        <begin position="47"/>
        <end position="70"/>
    </location>
</feature>
<dbReference type="InterPro" id="IPR020846">
    <property type="entry name" value="MFS_dom"/>
</dbReference>
<feature type="transmembrane region" description="Helical" evidence="5">
    <location>
        <begin position="361"/>
        <end position="381"/>
    </location>
</feature>
<evidence type="ECO:0000256" key="3">
    <source>
        <dbReference type="ARBA" id="ARBA00022989"/>
    </source>
</evidence>
<dbReference type="RefSeq" id="WP_187244932.1">
    <property type="nucleotide sequence ID" value="NZ_BAAAOK010000001.1"/>
</dbReference>
<evidence type="ECO:0000259" key="6">
    <source>
        <dbReference type="PROSITE" id="PS50850"/>
    </source>
</evidence>
<comment type="subcellular location">
    <subcellularLocation>
        <location evidence="1">Cell membrane</location>
        <topology evidence="1">Multi-pass membrane protein</topology>
    </subcellularLocation>
</comment>
<evidence type="ECO:0000256" key="1">
    <source>
        <dbReference type="ARBA" id="ARBA00004651"/>
    </source>
</evidence>
<evidence type="ECO:0000256" key="5">
    <source>
        <dbReference type="SAM" id="Phobius"/>
    </source>
</evidence>
<feature type="transmembrane region" description="Helical" evidence="5">
    <location>
        <begin position="208"/>
        <end position="229"/>
    </location>
</feature>
<evidence type="ECO:0000313" key="7">
    <source>
        <dbReference type="EMBL" id="MBC6467937.1"/>
    </source>
</evidence>
<feature type="transmembrane region" description="Helical" evidence="5">
    <location>
        <begin position="249"/>
        <end position="268"/>
    </location>
</feature>
<feature type="transmembrane region" description="Helical" evidence="5">
    <location>
        <begin position="77"/>
        <end position="95"/>
    </location>
</feature>